<feature type="region of interest" description="Disordered" evidence="1">
    <location>
        <begin position="45"/>
        <end position="68"/>
    </location>
</feature>
<sequence length="147" mass="15974">MWPDIARSYGGAPQIQANKIRQRLGPRTGTIGTNDELVALDGEYRKMQSEPANPGQQTQDSNLLTQDPAMNFTTTPTWSAVTINVCYSYPITPVDDATKVLRTDYRTADLGLRNPGKGDADLADPSMWGLISVTNVNPVSECLSSKA</sequence>
<dbReference type="AlphaFoldDB" id="A0A7V8RV68"/>
<evidence type="ECO:0000313" key="5">
    <source>
        <dbReference type="Proteomes" id="UP000037962"/>
    </source>
</evidence>
<keyword evidence="5" id="KW-1185">Reference proteome</keyword>
<evidence type="ECO:0000256" key="1">
    <source>
        <dbReference type="SAM" id="MobiDB-lite"/>
    </source>
</evidence>
<name>A0A7V8RV68_9MYCO</name>
<gene>
    <name evidence="2" type="ORF">AN908_22925</name>
    <name evidence="3" type="ORF">AN912_21315</name>
</gene>
<evidence type="ECO:0000313" key="2">
    <source>
        <dbReference type="EMBL" id="KPG05292.1"/>
    </source>
</evidence>
<dbReference type="EMBL" id="LJFS01000032">
    <property type="protein sequence ID" value="KPG28937.1"/>
    <property type="molecule type" value="Genomic_DNA"/>
</dbReference>
<dbReference type="EMBL" id="LJFO01000015">
    <property type="protein sequence ID" value="KPG05292.1"/>
    <property type="molecule type" value="Genomic_DNA"/>
</dbReference>
<protein>
    <submittedName>
        <fullName evidence="2">Uncharacterized protein</fullName>
    </submittedName>
</protein>
<accession>A0A7V8RV68</accession>
<dbReference type="Proteomes" id="UP000037962">
    <property type="component" value="Unassembled WGS sequence"/>
</dbReference>
<evidence type="ECO:0000313" key="3">
    <source>
        <dbReference type="EMBL" id="KPG28937.1"/>
    </source>
</evidence>
<dbReference type="Proteomes" id="UP000037843">
    <property type="component" value="Unassembled WGS sequence"/>
</dbReference>
<organism evidence="2 4">
    <name type="scientific">Mycobacteroides immunogenum</name>
    <dbReference type="NCBI Taxonomy" id="83262"/>
    <lineage>
        <taxon>Bacteria</taxon>
        <taxon>Bacillati</taxon>
        <taxon>Actinomycetota</taxon>
        <taxon>Actinomycetes</taxon>
        <taxon>Mycobacteriales</taxon>
        <taxon>Mycobacteriaceae</taxon>
        <taxon>Mycobacteroides</taxon>
    </lineage>
</organism>
<comment type="caution">
    <text evidence="2">The sequence shown here is derived from an EMBL/GenBank/DDBJ whole genome shotgun (WGS) entry which is preliminary data.</text>
</comment>
<reference evidence="4 5" key="1">
    <citation type="submission" date="2015-09" db="EMBL/GenBank/DDBJ databases">
        <title>Genome Sequences of Mycobacterium immunogenum Isolates, Recuperated from a Chloraminated Drinking Water Distribution System Simulator Subjected to Episodes of Nitrification.</title>
        <authorList>
            <person name="Gomez-Alvarez V."/>
            <person name="Revetta R.P."/>
        </authorList>
    </citation>
    <scope>NUCLEOTIDE SEQUENCE [LARGE SCALE GENOMIC DNA]</scope>
    <source>
        <strain evidence="2 4">H008</strain>
        <strain evidence="3 5">H076</strain>
    </source>
</reference>
<dbReference type="KEGG" id="miz:BAB75_10225"/>
<feature type="compositionally biased region" description="Polar residues" evidence="1">
    <location>
        <begin position="50"/>
        <end position="65"/>
    </location>
</feature>
<evidence type="ECO:0000313" key="4">
    <source>
        <dbReference type="Proteomes" id="UP000037843"/>
    </source>
</evidence>
<dbReference type="RefSeq" id="WP_043079876.1">
    <property type="nucleotide sequence ID" value="NZ_CP016189.1"/>
</dbReference>
<proteinExistence type="predicted"/>